<comment type="caution">
    <text evidence="2">The sequence shown here is derived from an EMBL/GenBank/DDBJ whole genome shotgun (WGS) entry which is preliminary data.</text>
</comment>
<proteinExistence type="predicted"/>
<sequence>ILHANAAHVVVQEEDELSSRYRRSPVYGLRRYSPRGGRSPIRRKQSINDCGSGNSGNRNSVGGWLHNQQQRRMRVGDRVEMG</sequence>
<reference evidence="2" key="1">
    <citation type="submission" date="2022-08" db="EMBL/GenBank/DDBJ databases">
        <authorList>
            <person name="Gutierrez-Valencia J."/>
        </authorList>
    </citation>
    <scope>NUCLEOTIDE SEQUENCE</scope>
</reference>
<evidence type="ECO:0000256" key="1">
    <source>
        <dbReference type="SAM" id="MobiDB-lite"/>
    </source>
</evidence>
<evidence type="ECO:0000313" key="4">
    <source>
        <dbReference type="Proteomes" id="UP001154282"/>
    </source>
</evidence>
<gene>
    <name evidence="2" type="ORF">LITE_LOCUS4246</name>
    <name evidence="3" type="ORF">LITE_LOCUS4480</name>
</gene>
<feature type="non-terminal residue" evidence="2">
    <location>
        <position position="82"/>
    </location>
</feature>
<dbReference type="Proteomes" id="UP001154282">
    <property type="component" value="Unassembled WGS sequence"/>
</dbReference>
<feature type="non-terminal residue" evidence="2">
    <location>
        <position position="1"/>
    </location>
</feature>
<evidence type="ECO:0000313" key="3">
    <source>
        <dbReference type="EMBL" id="CAI0384682.1"/>
    </source>
</evidence>
<feature type="compositionally biased region" description="Low complexity" evidence="1">
    <location>
        <begin position="51"/>
        <end position="63"/>
    </location>
</feature>
<feature type="region of interest" description="Disordered" evidence="1">
    <location>
        <begin position="28"/>
        <end position="82"/>
    </location>
</feature>
<evidence type="ECO:0000313" key="2">
    <source>
        <dbReference type="EMBL" id="CAI0384006.1"/>
    </source>
</evidence>
<keyword evidence="4" id="KW-1185">Reference proteome</keyword>
<dbReference type="AlphaFoldDB" id="A0AAV0HFA6"/>
<dbReference type="EMBL" id="CAMGYJ010000002">
    <property type="protein sequence ID" value="CAI0384006.1"/>
    <property type="molecule type" value="Genomic_DNA"/>
</dbReference>
<protein>
    <submittedName>
        <fullName evidence="2">Uncharacterized protein</fullName>
    </submittedName>
</protein>
<dbReference type="EMBL" id="CAMGYJ010000002">
    <property type="protein sequence ID" value="CAI0384682.1"/>
    <property type="molecule type" value="Genomic_DNA"/>
</dbReference>
<organism evidence="2 4">
    <name type="scientific">Linum tenue</name>
    <dbReference type="NCBI Taxonomy" id="586396"/>
    <lineage>
        <taxon>Eukaryota</taxon>
        <taxon>Viridiplantae</taxon>
        <taxon>Streptophyta</taxon>
        <taxon>Embryophyta</taxon>
        <taxon>Tracheophyta</taxon>
        <taxon>Spermatophyta</taxon>
        <taxon>Magnoliopsida</taxon>
        <taxon>eudicotyledons</taxon>
        <taxon>Gunneridae</taxon>
        <taxon>Pentapetalae</taxon>
        <taxon>rosids</taxon>
        <taxon>fabids</taxon>
        <taxon>Malpighiales</taxon>
        <taxon>Linaceae</taxon>
        <taxon>Linum</taxon>
    </lineage>
</organism>
<name>A0AAV0HFA6_9ROSI</name>
<accession>A0AAV0HFA6</accession>